<evidence type="ECO:0000313" key="1">
    <source>
        <dbReference type="EMBL" id="MCI81904.1"/>
    </source>
</evidence>
<sequence length="15" mass="1605">MPGVGGRNESCNQQQ</sequence>
<proteinExistence type="predicted"/>
<dbReference type="EMBL" id="LXQA011030429">
    <property type="protein sequence ID" value="MCI81904.1"/>
    <property type="molecule type" value="Genomic_DNA"/>
</dbReference>
<feature type="non-terminal residue" evidence="1">
    <location>
        <position position="15"/>
    </location>
</feature>
<name>A0A392V0S6_9FABA</name>
<organism evidence="1 2">
    <name type="scientific">Trifolium medium</name>
    <dbReference type="NCBI Taxonomy" id="97028"/>
    <lineage>
        <taxon>Eukaryota</taxon>
        <taxon>Viridiplantae</taxon>
        <taxon>Streptophyta</taxon>
        <taxon>Embryophyta</taxon>
        <taxon>Tracheophyta</taxon>
        <taxon>Spermatophyta</taxon>
        <taxon>Magnoliopsida</taxon>
        <taxon>eudicotyledons</taxon>
        <taxon>Gunneridae</taxon>
        <taxon>Pentapetalae</taxon>
        <taxon>rosids</taxon>
        <taxon>fabids</taxon>
        <taxon>Fabales</taxon>
        <taxon>Fabaceae</taxon>
        <taxon>Papilionoideae</taxon>
        <taxon>50 kb inversion clade</taxon>
        <taxon>NPAAA clade</taxon>
        <taxon>Hologalegina</taxon>
        <taxon>IRL clade</taxon>
        <taxon>Trifolieae</taxon>
        <taxon>Trifolium</taxon>
    </lineage>
</organism>
<dbReference type="Proteomes" id="UP000265520">
    <property type="component" value="Unassembled WGS sequence"/>
</dbReference>
<protein>
    <submittedName>
        <fullName evidence="1">Uncharacterized protein</fullName>
    </submittedName>
</protein>
<reference evidence="1 2" key="1">
    <citation type="journal article" date="2018" name="Front. Plant Sci.">
        <title>Red Clover (Trifolium pratense) and Zigzag Clover (T. medium) - A Picture of Genomic Similarities and Differences.</title>
        <authorList>
            <person name="Dluhosova J."/>
            <person name="Istvanek J."/>
            <person name="Nedelnik J."/>
            <person name="Repkova J."/>
        </authorList>
    </citation>
    <scope>NUCLEOTIDE SEQUENCE [LARGE SCALE GENOMIC DNA]</scope>
    <source>
        <strain evidence="2">cv. 10/8</strain>
        <tissue evidence="1">Leaf</tissue>
    </source>
</reference>
<accession>A0A392V0S6</accession>
<comment type="caution">
    <text evidence="1">The sequence shown here is derived from an EMBL/GenBank/DDBJ whole genome shotgun (WGS) entry which is preliminary data.</text>
</comment>
<evidence type="ECO:0000313" key="2">
    <source>
        <dbReference type="Proteomes" id="UP000265520"/>
    </source>
</evidence>
<keyword evidence="2" id="KW-1185">Reference proteome</keyword>